<sequence>MQEIIEHSIFLEIILMWILPVIIVEFSFIRDKYEYLNSYLTKDFKKLGREILFVEIVNNIVFRAIIAIIIAFFSLYILELNIIKNFNWEIFKGFIVSFVVGSFTLIALFMSFFEYKKEYSSKLKIKILLDLGIYVWLSLLLIVFLSMEFSKLNFFVISFVLVEIVIIALSIVVDVYAFPELYIYYNILNYIDREKNKYEKGQIYKLNDNFITEVILREDYMYFPLITFIMEKYWNSWKILSKNLQFITNKFDAIRVFEFIKLYTEYLLNVYKEIKIIHVWQFEFIKSYLLYLISYDFKDKEIKEVLYIRILDFFGYKLSSEKILKEKILYPILEEIIVAKLSDNQRYECFVKFIIEKEKDTVWSDAVSKNIELKIYRFLYKYAYGFEVKKEIKSVLDEYSSSYAKGKIKGVLERLKEKTYLNDTKLQRKIDVFIDEIMQELDK</sequence>
<reference evidence="3" key="2">
    <citation type="submission" date="2012-01" db="EMBL/GenBank/DDBJ databases">
        <title>Complete sequence of chromosome of Marinitoga piezophila KA3.</title>
        <authorList>
            <person name="Lucas S."/>
            <person name="Han J."/>
            <person name="Lapidus A."/>
            <person name="Cheng J.-F."/>
            <person name="Goodwin L."/>
            <person name="Pitluck S."/>
            <person name="Peters L."/>
            <person name="Mikhailova N."/>
            <person name="Teshima H."/>
            <person name="Detter J.C."/>
            <person name="Han C."/>
            <person name="Tapia R."/>
            <person name="Land M."/>
            <person name="Hauser L."/>
            <person name="Kyrpides N."/>
            <person name="Ivanova N."/>
            <person name="Pagani I."/>
            <person name="Jebbar M."/>
            <person name="Vannier P."/>
            <person name="Oger P."/>
            <person name="Cario A."/>
            <person name="Bartlett D."/>
            <person name="Noll K.M."/>
            <person name="Woyke T."/>
        </authorList>
    </citation>
    <scope>NUCLEOTIDE SEQUENCE [LARGE SCALE GENOMIC DNA]</scope>
    <source>
        <strain evidence="3">DSM 14283 / JCM 11233 / KA3</strain>
    </source>
</reference>
<gene>
    <name evidence="2" type="ordered locus">Marpi_1166</name>
</gene>
<reference evidence="2 3" key="1">
    <citation type="journal article" date="2012" name="J. Bacteriol.">
        <title>Complete Genome Sequence of the Thermophilic, Piezophilic, Heterotrophic Bacterium Marinitoga piezophila KA3.</title>
        <authorList>
            <person name="Lucas S."/>
            <person name="Han J."/>
            <person name="Lapidus A."/>
            <person name="Cheng J.F."/>
            <person name="Goodwin L.A."/>
            <person name="Pitluck S."/>
            <person name="Peters L."/>
            <person name="Mikhailova N."/>
            <person name="Teshima H."/>
            <person name="Detter J.C."/>
            <person name="Han C."/>
            <person name="Tapia R."/>
            <person name="Land M."/>
            <person name="Hauser L."/>
            <person name="Kyrpides N.C."/>
            <person name="Ivanova N."/>
            <person name="Pagani I."/>
            <person name="Vannier P."/>
            <person name="Oger P."/>
            <person name="Bartlett D.H."/>
            <person name="Noll K.M."/>
            <person name="Woyke T."/>
            <person name="Jebbar M."/>
        </authorList>
    </citation>
    <scope>NUCLEOTIDE SEQUENCE [LARGE SCALE GENOMIC DNA]</scope>
    <source>
        <strain evidence="3">DSM 14283 / JCM 11233 / KA3</strain>
    </source>
</reference>
<feature type="transmembrane region" description="Helical" evidence="1">
    <location>
        <begin position="125"/>
        <end position="145"/>
    </location>
</feature>
<dbReference type="AlphaFoldDB" id="H2J892"/>
<feature type="transmembrane region" description="Helical" evidence="1">
    <location>
        <begin position="9"/>
        <end position="29"/>
    </location>
</feature>
<feature type="transmembrane region" description="Helical" evidence="1">
    <location>
        <begin position="152"/>
        <end position="178"/>
    </location>
</feature>
<dbReference type="KEGG" id="mpz:Marpi_1166"/>
<protein>
    <submittedName>
        <fullName evidence="2">Uncharacterized protein</fullName>
    </submittedName>
</protein>
<keyword evidence="1" id="KW-0472">Membrane</keyword>
<proteinExistence type="predicted"/>
<keyword evidence="3" id="KW-1185">Reference proteome</keyword>
<dbReference type="HOGENOM" id="CLU_617922_0_0_0"/>
<feature type="transmembrane region" description="Helical" evidence="1">
    <location>
        <begin position="90"/>
        <end position="113"/>
    </location>
</feature>
<organism evidence="2 3">
    <name type="scientific">Marinitoga piezophila (strain DSM 14283 / JCM 11233 / KA3)</name>
    <dbReference type="NCBI Taxonomy" id="443254"/>
    <lineage>
        <taxon>Bacteria</taxon>
        <taxon>Thermotogati</taxon>
        <taxon>Thermotogota</taxon>
        <taxon>Thermotogae</taxon>
        <taxon>Petrotogales</taxon>
        <taxon>Petrotogaceae</taxon>
        <taxon>Marinitoga</taxon>
    </lineage>
</organism>
<dbReference type="EMBL" id="CP003257">
    <property type="protein sequence ID" value="AEX85576.1"/>
    <property type="molecule type" value="Genomic_DNA"/>
</dbReference>
<dbReference type="Proteomes" id="UP000007161">
    <property type="component" value="Chromosome"/>
</dbReference>
<keyword evidence="1" id="KW-1133">Transmembrane helix</keyword>
<evidence type="ECO:0000313" key="3">
    <source>
        <dbReference type="Proteomes" id="UP000007161"/>
    </source>
</evidence>
<accession>H2J892</accession>
<evidence type="ECO:0000313" key="2">
    <source>
        <dbReference type="EMBL" id="AEX85576.1"/>
    </source>
</evidence>
<feature type="transmembrane region" description="Helical" evidence="1">
    <location>
        <begin position="60"/>
        <end position="78"/>
    </location>
</feature>
<dbReference type="RefSeq" id="WP_014296648.1">
    <property type="nucleotide sequence ID" value="NC_016751.1"/>
</dbReference>
<keyword evidence="1" id="KW-0812">Transmembrane</keyword>
<name>H2J892_MARPK</name>
<evidence type="ECO:0000256" key="1">
    <source>
        <dbReference type="SAM" id="Phobius"/>
    </source>
</evidence>